<dbReference type="EMBL" id="CAUYUJ010003073">
    <property type="protein sequence ID" value="CAK0803728.1"/>
    <property type="molecule type" value="Genomic_DNA"/>
</dbReference>
<keyword evidence="1" id="KW-0812">Transmembrane</keyword>
<evidence type="ECO:0000313" key="3">
    <source>
        <dbReference type="Proteomes" id="UP001189429"/>
    </source>
</evidence>
<dbReference type="Proteomes" id="UP001189429">
    <property type="component" value="Unassembled WGS sequence"/>
</dbReference>
<feature type="transmembrane region" description="Helical" evidence="1">
    <location>
        <begin position="266"/>
        <end position="288"/>
    </location>
</feature>
<accession>A0ABN9QG48</accession>
<protein>
    <submittedName>
        <fullName evidence="2">Uncharacterized protein</fullName>
    </submittedName>
</protein>
<organism evidence="2 3">
    <name type="scientific">Prorocentrum cordatum</name>
    <dbReference type="NCBI Taxonomy" id="2364126"/>
    <lineage>
        <taxon>Eukaryota</taxon>
        <taxon>Sar</taxon>
        <taxon>Alveolata</taxon>
        <taxon>Dinophyceae</taxon>
        <taxon>Prorocentrales</taxon>
        <taxon>Prorocentraceae</taxon>
        <taxon>Prorocentrum</taxon>
    </lineage>
</organism>
<keyword evidence="1" id="KW-1133">Transmembrane helix</keyword>
<keyword evidence="3" id="KW-1185">Reference proteome</keyword>
<sequence length="379" mass="42906">MLRSIPRPSHRACNDQLPAVASCQQRRRCVFPPRPCGPWTGAAIVGVVFYMFLRHNTVHHRRWHSFELDAKELFRLQDAADKSDVSSADEHLVNLADRRRTTAAWTELELERAPTGGLGTSSDDEPAVSRHAYIKVLGPDELEPEHEHVSSHFFIEEDELVDTMGVSGLCLLSHSQSLYEKCTVVSVALQAFLMQFVIFYFMSKYIVRAEQPSAWDRAGPVKPRILMIAIYVHIMNVLRDVPFGLSVLVTFPWLQHGWKNVAFTAPIYMIDTVIVPSITAVLGSLFLCTSKTSAEVVLNSCAVYFVNGIDNALLKLSCDFKELSRFRSRQVVFVPYQPKMVKCLDYSIVVFPIFPMLWAFSMEWIGLDILELYKSGEGV</sequence>
<gene>
    <name evidence="2" type="ORF">PCOR1329_LOCUS10790</name>
</gene>
<keyword evidence="1" id="KW-0472">Membrane</keyword>
<reference evidence="2" key="1">
    <citation type="submission" date="2023-10" db="EMBL/GenBank/DDBJ databases">
        <authorList>
            <person name="Chen Y."/>
            <person name="Shah S."/>
            <person name="Dougan E. K."/>
            <person name="Thang M."/>
            <person name="Chan C."/>
        </authorList>
    </citation>
    <scope>NUCLEOTIDE SEQUENCE [LARGE SCALE GENOMIC DNA]</scope>
</reference>
<name>A0ABN9QG48_9DINO</name>
<evidence type="ECO:0000256" key="1">
    <source>
        <dbReference type="SAM" id="Phobius"/>
    </source>
</evidence>
<comment type="caution">
    <text evidence="2">The sequence shown here is derived from an EMBL/GenBank/DDBJ whole genome shotgun (WGS) entry which is preliminary data.</text>
</comment>
<feature type="transmembrane region" description="Helical" evidence="1">
    <location>
        <begin position="187"/>
        <end position="207"/>
    </location>
</feature>
<feature type="transmembrane region" description="Helical" evidence="1">
    <location>
        <begin position="346"/>
        <end position="367"/>
    </location>
</feature>
<feature type="transmembrane region" description="Helical" evidence="1">
    <location>
        <begin position="228"/>
        <end position="254"/>
    </location>
</feature>
<evidence type="ECO:0000313" key="2">
    <source>
        <dbReference type="EMBL" id="CAK0803728.1"/>
    </source>
</evidence>
<proteinExistence type="predicted"/>